<dbReference type="AlphaFoldDB" id="A0A0M3K5X5"/>
<evidence type="ECO:0000313" key="1">
    <source>
        <dbReference type="EMBL" id="VDK56003.1"/>
    </source>
</evidence>
<reference evidence="1 2" key="2">
    <citation type="submission" date="2018-11" db="EMBL/GenBank/DDBJ databases">
        <authorList>
            <consortium name="Pathogen Informatics"/>
        </authorList>
    </citation>
    <scope>NUCLEOTIDE SEQUENCE [LARGE SCALE GENOMIC DNA]</scope>
</reference>
<gene>
    <name evidence="1" type="ORF">ASIM_LOCUS15773</name>
</gene>
<organism evidence="3">
    <name type="scientific">Anisakis simplex</name>
    <name type="common">Herring worm</name>
    <dbReference type="NCBI Taxonomy" id="6269"/>
    <lineage>
        <taxon>Eukaryota</taxon>
        <taxon>Metazoa</taxon>
        <taxon>Ecdysozoa</taxon>
        <taxon>Nematoda</taxon>
        <taxon>Chromadorea</taxon>
        <taxon>Rhabditida</taxon>
        <taxon>Spirurina</taxon>
        <taxon>Ascaridomorpha</taxon>
        <taxon>Ascaridoidea</taxon>
        <taxon>Anisakidae</taxon>
        <taxon>Anisakis</taxon>
        <taxon>Anisakis simplex complex</taxon>
    </lineage>
</organism>
<dbReference type="OrthoDB" id="16290at2759"/>
<protein>
    <submittedName>
        <fullName evidence="3">Mitochondrial nucleoid factor 1</fullName>
    </submittedName>
</protein>
<dbReference type="Proteomes" id="UP000267096">
    <property type="component" value="Unassembled WGS sequence"/>
</dbReference>
<evidence type="ECO:0000313" key="2">
    <source>
        <dbReference type="Proteomes" id="UP000267096"/>
    </source>
</evidence>
<dbReference type="Pfam" id="PF20180">
    <property type="entry name" value="UQCC2_CBP6"/>
    <property type="match status" value="1"/>
</dbReference>
<keyword evidence="2" id="KW-1185">Reference proteome</keyword>
<name>A0A0M3K5X5_ANISI</name>
<evidence type="ECO:0000313" key="3">
    <source>
        <dbReference type="WBParaSite" id="ASIM_0001636601-mRNA-1"/>
    </source>
</evidence>
<reference evidence="3" key="1">
    <citation type="submission" date="2017-02" db="UniProtKB">
        <authorList>
            <consortium name="WormBaseParasite"/>
        </authorList>
    </citation>
    <scope>IDENTIFICATION</scope>
</reference>
<dbReference type="WBParaSite" id="ASIM_0001636601-mRNA-1">
    <property type="protein sequence ID" value="ASIM_0001636601-mRNA-1"/>
    <property type="gene ID" value="ASIM_0001636601"/>
</dbReference>
<accession>A0A0M3K5X5</accession>
<sequence length="112" mass="13234">MSSHLYKRFVRLAAKWPHDKYKSADRDLAVFMSDEIERVFRVERDQLPPDATLCLKQILMNTHRLNYPHSYKSGVFGLNLQRLREANSEEGRKTLGLLKQRKSLVDLFFKPK</sequence>
<dbReference type="EMBL" id="UYRR01032548">
    <property type="protein sequence ID" value="VDK56003.1"/>
    <property type="molecule type" value="Genomic_DNA"/>
</dbReference>
<proteinExistence type="predicted"/>